<proteinExistence type="predicted"/>
<dbReference type="Pfam" id="PF17479">
    <property type="entry name" value="DUF3048_C"/>
    <property type="match status" value="1"/>
</dbReference>
<feature type="transmembrane region" description="Helical" evidence="2">
    <location>
        <begin position="66"/>
        <end position="88"/>
    </location>
</feature>
<feature type="domain" description="DUF3048" evidence="3">
    <location>
        <begin position="115"/>
        <end position="257"/>
    </location>
</feature>
<dbReference type="SUPFAM" id="SSF159774">
    <property type="entry name" value="YerB-like"/>
    <property type="match status" value="1"/>
</dbReference>
<keyword evidence="2" id="KW-0472">Membrane</keyword>
<sequence length="416" mass="46057">MPKSKNIAPAQKPTTKRPTDTKKKVSARSSRTTKPIVPILSEVVPELKDHIISQPQPNQDYSYWQALGWFGAGMIGILITTGSAIWLASLKQPHYPTSNITPAVNQPLLTEISPLTGLPTRPETMTRRPWAVVVENFFTVRPQAGLGAADIVFESPTEGGITRLLAIYQSSLPKLVGPVRSARSYFNDWLRPFSPFYSHSGGSDRALQQLRAGYGGIIDINEFFHGAAYERISKFTPPHNLFTTTERFSSYLTANKYELESAVPKLSFVDTLPPAPTITSITLPYLPEEYEVTYEYQPASGTYQRLVDGTTQLDATTNQVLTVKNVVVLFTDIEPIPNDPLLRVELRTLGTGEARVYTGGQVYSGTWRKTKPDSLIELVDNSGQILPLQPGNTWFSAMDSSEVINFPINLNIPLSL</sequence>
<dbReference type="Proteomes" id="UP000178936">
    <property type="component" value="Unassembled WGS sequence"/>
</dbReference>
<evidence type="ECO:0000313" key="5">
    <source>
        <dbReference type="EMBL" id="OHA55468.1"/>
    </source>
</evidence>
<evidence type="ECO:0000259" key="3">
    <source>
        <dbReference type="Pfam" id="PF11258"/>
    </source>
</evidence>
<dbReference type="AlphaFoldDB" id="A0A1G2Q4H5"/>
<keyword evidence="2" id="KW-1133">Transmembrane helix</keyword>
<reference evidence="5 6" key="1">
    <citation type="journal article" date="2016" name="Nat. Commun.">
        <title>Thousands of microbial genomes shed light on interconnected biogeochemical processes in an aquifer system.</title>
        <authorList>
            <person name="Anantharaman K."/>
            <person name="Brown C.T."/>
            <person name="Hug L.A."/>
            <person name="Sharon I."/>
            <person name="Castelle C.J."/>
            <person name="Probst A.J."/>
            <person name="Thomas B.C."/>
            <person name="Singh A."/>
            <person name="Wilkins M.J."/>
            <person name="Karaoz U."/>
            <person name="Brodie E.L."/>
            <person name="Williams K.H."/>
            <person name="Hubbard S.S."/>
            <person name="Banfield J.F."/>
        </authorList>
    </citation>
    <scope>NUCLEOTIDE SEQUENCE [LARGE SCALE GENOMIC DNA]</scope>
</reference>
<feature type="domain" description="DUF3048" evidence="4">
    <location>
        <begin position="281"/>
        <end position="394"/>
    </location>
</feature>
<evidence type="ECO:0000256" key="1">
    <source>
        <dbReference type="SAM" id="MobiDB-lite"/>
    </source>
</evidence>
<protein>
    <recommendedName>
        <fullName evidence="7">DUF3048 domain-containing protein</fullName>
    </recommendedName>
</protein>
<dbReference type="InterPro" id="IPR023158">
    <property type="entry name" value="YerB-like_sf"/>
</dbReference>
<dbReference type="InterPro" id="IPR035328">
    <property type="entry name" value="DUF3048_C"/>
</dbReference>
<dbReference type="EMBL" id="MHTB01000013">
    <property type="protein sequence ID" value="OHA55468.1"/>
    <property type="molecule type" value="Genomic_DNA"/>
</dbReference>
<comment type="caution">
    <text evidence="5">The sequence shown here is derived from an EMBL/GenBank/DDBJ whole genome shotgun (WGS) entry which is preliminary data.</text>
</comment>
<accession>A0A1G2Q4H5</accession>
<evidence type="ECO:0000256" key="2">
    <source>
        <dbReference type="SAM" id="Phobius"/>
    </source>
</evidence>
<organism evidence="5 6">
    <name type="scientific">Candidatus Veblenbacteria bacterium RIFOXYA2_FULL_43_9</name>
    <dbReference type="NCBI Taxonomy" id="1802425"/>
    <lineage>
        <taxon>Bacteria</taxon>
        <taxon>Candidatus Vebleniibacteriota</taxon>
    </lineage>
</organism>
<gene>
    <name evidence="5" type="ORF">A2226_02670</name>
</gene>
<feature type="region of interest" description="Disordered" evidence="1">
    <location>
        <begin position="1"/>
        <end position="32"/>
    </location>
</feature>
<dbReference type="Pfam" id="PF11258">
    <property type="entry name" value="DUF3048"/>
    <property type="match status" value="1"/>
</dbReference>
<dbReference type="Gene3D" id="3.50.90.10">
    <property type="entry name" value="YerB-like"/>
    <property type="match status" value="1"/>
</dbReference>
<evidence type="ECO:0000313" key="6">
    <source>
        <dbReference type="Proteomes" id="UP000178936"/>
    </source>
</evidence>
<keyword evidence="2" id="KW-0812">Transmembrane</keyword>
<name>A0A1G2Q4H5_9BACT</name>
<evidence type="ECO:0000259" key="4">
    <source>
        <dbReference type="Pfam" id="PF17479"/>
    </source>
</evidence>
<dbReference type="InterPro" id="IPR021416">
    <property type="entry name" value="DUF3048_N"/>
</dbReference>
<evidence type="ECO:0008006" key="7">
    <source>
        <dbReference type="Google" id="ProtNLM"/>
    </source>
</evidence>